<evidence type="ECO:0000256" key="1">
    <source>
        <dbReference type="ARBA" id="ARBA00004651"/>
    </source>
</evidence>
<keyword evidence="5 6" id="KW-0472">Membrane</keyword>
<feature type="transmembrane region" description="Helical" evidence="6">
    <location>
        <begin position="268"/>
        <end position="290"/>
    </location>
</feature>
<dbReference type="Pfam" id="PF07690">
    <property type="entry name" value="MFS_1"/>
    <property type="match status" value="1"/>
</dbReference>
<evidence type="ECO:0000256" key="5">
    <source>
        <dbReference type="ARBA" id="ARBA00023136"/>
    </source>
</evidence>
<evidence type="ECO:0000256" key="4">
    <source>
        <dbReference type="ARBA" id="ARBA00022989"/>
    </source>
</evidence>
<dbReference type="Proteomes" id="UP001597189">
    <property type="component" value="Unassembled WGS sequence"/>
</dbReference>
<keyword evidence="3 6" id="KW-0812">Transmembrane</keyword>
<keyword evidence="8" id="KW-1185">Reference proteome</keyword>
<feature type="transmembrane region" description="Helical" evidence="6">
    <location>
        <begin position="393"/>
        <end position="411"/>
    </location>
</feature>
<feature type="transmembrane region" description="Helical" evidence="6">
    <location>
        <begin position="12"/>
        <end position="35"/>
    </location>
</feature>
<dbReference type="Gene3D" id="1.20.1250.20">
    <property type="entry name" value="MFS general substrate transporter like domains"/>
    <property type="match status" value="1"/>
</dbReference>
<dbReference type="RefSeq" id="WP_203642598.1">
    <property type="nucleotide sequence ID" value="NZ_BOLN01000001.1"/>
</dbReference>
<feature type="transmembrane region" description="Helical" evidence="6">
    <location>
        <begin position="41"/>
        <end position="65"/>
    </location>
</feature>
<feature type="transmembrane region" description="Helical" evidence="6">
    <location>
        <begin position="146"/>
        <end position="166"/>
    </location>
</feature>
<dbReference type="PANTHER" id="PTHR23513">
    <property type="entry name" value="INTEGRAL MEMBRANE EFFLUX PROTEIN-RELATED"/>
    <property type="match status" value="1"/>
</dbReference>
<protein>
    <submittedName>
        <fullName evidence="7">MFS transporter</fullName>
    </submittedName>
</protein>
<feature type="transmembrane region" description="Helical" evidence="6">
    <location>
        <begin position="172"/>
        <end position="191"/>
    </location>
</feature>
<keyword evidence="4 6" id="KW-1133">Transmembrane helix</keyword>
<feature type="transmembrane region" description="Helical" evidence="6">
    <location>
        <begin position="327"/>
        <end position="345"/>
    </location>
</feature>
<comment type="caution">
    <text evidence="7">The sequence shown here is derived from an EMBL/GenBank/DDBJ whole genome shotgun (WGS) entry which is preliminary data.</text>
</comment>
<evidence type="ECO:0000256" key="3">
    <source>
        <dbReference type="ARBA" id="ARBA00022692"/>
    </source>
</evidence>
<feature type="transmembrane region" description="Helical" evidence="6">
    <location>
        <begin position="101"/>
        <end position="125"/>
    </location>
</feature>
<dbReference type="InterPro" id="IPR011701">
    <property type="entry name" value="MFS"/>
</dbReference>
<proteinExistence type="predicted"/>
<evidence type="ECO:0000256" key="6">
    <source>
        <dbReference type="SAM" id="Phobius"/>
    </source>
</evidence>
<gene>
    <name evidence="7" type="ORF">ACFQ44_00690</name>
</gene>
<evidence type="ECO:0000256" key="2">
    <source>
        <dbReference type="ARBA" id="ARBA00022475"/>
    </source>
</evidence>
<feature type="transmembrane region" description="Helical" evidence="6">
    <location>
        <begin position="366"/>
        <end position="387"/>
    </location>
</feature>
<dbReference type="SUPFAM" id="SSF103473">
    <property type="entry name" value="MFS general substrate transporter"/>
    <property type="match status" value="1"/>
</dbReference>
<comment type="subcellular location">
    <subcellularLocation>
        <location evidence="1">Cell membrane</location>
        <topology evidence="1">Multi-pass membrane protein</topology>
    </subcellularLocation>
</comment>
<dbReference type="InterPro" id="IPR036259">
    <property type="entry name" value="MFS_trans_sf"/>
</dbReference>
<reference evidence="8" key="1">
    <citation type="journal article" date="2019" name="Int. J. Syst. Evol. Microbiol.">
        <title>The Global Catalogue of Microorganisms (GCM) 10K type strain sequencing project: providing services to taxonomists for standard genome sequencing and annotation.</title>
        <authorList>
            <consortium name="The Broad Institute Genomics Platform"/>
            <consortium name="The Broad Institute Genome Sequencing Center for Infectious Disease"/>
            <person name="Wu L."/>
            <person name="Ma J."/>
        </authorList>
    </citation>
    <scope>NUCLEOTIDE SEQUENCE [LARGE SCALE GENOMIC DNA]</scope>
    <source>
        <strain evidence="8">CCM 8979</strain>
    </source>
</reference>
<keyword evidence="2" id="KW-1003">Cell membrane</keyword>
<evidence type="ECO:0000313" key="8">
    <source>
        <dbReference type="Proteomes" id="UP001597189"/>
    </source>
</evidence>
<name>A0ABW4CY33_9LACO</name>
<sequence>MEVFFRNFHYRIFMMANIISAIGSSLFGIVFVIYARHMPHPSLAISIASVVANLPLLFDIFMGYLADQTANHYRQQLRNRIIQGGLFIVISISMLGRAQWAGFIVVLALNMVVSLIGSYNSYGAIPIIKDIVLPNDITEAEGFESGINATISVTGGLIGAALLSGLNYHYSLFALINSASFFLAFGLLFYVRKEFSKLSSSRVTVQKAVGIVAHVRQFFRQTRSNFILLKQQATIIQFTEVFMMINLFDAGQGVLLNLSFAHQHQLLIVNYGYTVALVGMVESIGGILGSLTPGRITRHLSISKEIVLIYGAYGLMTVNILFLKSRFLLLVITVVASVFTGILNPQVQGKMINDLPEQSIGSIISAFYTVVQLTVPLGSLIFAAVANALSLKVAWSSLLAFDGVTLIIWLVQRHHQIKES</sequence>
<dbReference type="EMBL" id="JBHTOD010000001">
    <property type="protein sequence ID" value="MFD1454192.1"/>
    <property type="molecule type" value="Genomic_DNA"/>
</dbReference>
<feature type="transmembrane region" description="Helical" evidence="6">
    <location>
        <begin position="77"/>
        <end position="95"/>
    </location>
</feature>
<accession>A0ABW4CY33</accession>
<dbReference type="PANTHER" id="PTHR23513:SF6">
    <property type="entry name" value="MAJOR FACILITATOR SUPERFAMILY ASSOCIATED DOMAIN-CONTAINING PROTEIN"/>
    <property type="match status" value="1"/>
</dbReference>
<organism evidence="7 8">
    <name type="scientific">Levilactobacillus lanxiensis</name>
    <dbReference type="NCBI Taxonomy" id="2799568"/>
    <lineage>
        <taxon>Bacteria</taxon>
        <taxon>Bacillati</taxon>
        <taxon>Bacillota</taxon>
        <taxon>Bacilli</taxon>
        <taxon>Lactobacillales</taxon>
        <taxon>Lactobacillaceae</taxon>
        <taxon>Levilactobacillus</taxon>
    </lineage>
</organism>
<evidence type="ECO:0000313" key="7">
    <source>
        <dbReference type="EMBL" id="MFD1454192.1"/>
    </source>
</evidence>
<feature type="transmembrane region" description="Helical" evidence="6">
    <location>
        <begin position="302"/>
        <end position="321"/>
    </location>
</feature>